<name>A0A653AC92_9BACT</name>
<dbReference type="GO" id="GO:0036376">
    <property type="term" value="P:sodium ion export across plasma membrane"/>
    <property type="evidence" value="ECO:0007669"/>
    <property type="project" value="InterPro"/>
</dbReference>
<protein>
    <submittedName>
        <fullName evidence="7">Uncharacterized protein</fullName>
    </submittedName>
</protein>
<dbReference type="InterPro" id="IPR005899">
    <property type="entry name" value="Na_pump_deCOase"/>
</dbReference>
<keyword evidence="3 6" id="KW-0812">Transmembrane</keyword>
<evidence type="ECO:0000256" key="3">
    <source>
        <dbReference type="ARBA" id="ARBA00022692"/>
    </source>
</evidence>
<dbReference type="GO" id="GO:0015081">
    <property type="term" value="F:sodium ion transmembrane transporter activity"/>
    <property type="evidence" value="ECO:0007669"/>
    <property type="project" value="InterPro"/>
</dbReference>
<evidence type="ECO:0000256" key="1">
    <source>
        <dbReference type="ARBA" id="ARBA00004236"/>
    </source>
</evidence>
<dbReference type="GO" id="GO:0005886">
    <property type="term" value="C:plasma membrane"/>
    <property type="evidence" value="ECO:0007669"/>
    <property type="project" value="UniProtKB-SubCell"/>
</dbReference>
<dbReference type="Pfam" id="PF04277">
    <property type="entry name" value="OAD_gamma"/>
    <property type="match status" value="1"/>
</dbReference>
<gene>
    <name evidence="7" type="ORF">TRIP_D310075</name>
</gene>
<keyword evidence="5 6" id="KW-0472">Membrane</keyword>
<evidence type="ECO:0000313" key="7">
    <source>
        <dbReference type="EMBL" id="VBB45680.1"/>
    </source>
</evidence>
<proteinExistence type="predicted"/>
<evidence type="ECO:0000256" key="6">
    <source>
        <dbReference type="SAM" id="Phobius"/>
    </source>
</evidence>
<feature type="transmembrane region" description="Helical" evidence="6">
    <location>
        <begin position="16"/>
        <end position="37"/>
    </location>
</feature>
<keyword evidence="4 6" id="KW-1133">Transmembrane helix</keyword>
<dbReference type="AlphaFoldDB" id="A0A653AC92"/>
<accession>A0A653AC92</accession>
<evidence type="ECO:0000256" key="2">
    <source>
        <dbReference type="ARBA" id="ARBA00022475"/>
    </source>
</evidence>
<sequence length="112" mass="12611">MILEISSLSDILLESGVGIAVVFVALTLLVFAFLFSGRMSQNTLKKRSIKSGTPKEAITTLDTDKMAAISLALHLYMQEEMHDQESNVLTIKRIQRRYSPWSSKIYGLNNFQ</sequence>
<reference evidence="7" key="1">
    <citation type="submission" date="2018-07" db="EMBL/GenBank/DDBJ databases">
        <authorList>
            <consortium name="Genoscope - CEA"/>
            <person name="William W."/>
        </authorList>
    </citation>
    <scope>NUCLEOTIDE SEQUENCE</scope>
    <source>
        <strain evidence="7">IK1</strain>
    </source>
</reference>
<dbReference type="EMBL" id="UPXZ01000025">
    <property type="protein sequence ID" value="VBB45680.1"/>
    <property type="molecule type" value="Genomic_DNA"/>
</dbReference>
<organism evidence="7">
    <name type="scientific">uncultured Paludibacter sp</name>
    <dbReference type="NCBI Taxonomy" id="497635"/>
    <lineage>
        <taxon>Bacteria</taxon>
        <taxon>Pseudomonadati</taxon>
        <taxon>Bacteroidota</taxon>
        <taxon>Bacteroidia</taxon>
        <taxon>Bacteroidales</taxon>
        <taxon>Paludibacteraceae</taxon>
        <taxon>Paludibacter</taxon>
        <taxon>environmental samples</taxon>
    </lineage>
</organism>
<keyword evidence="2" id="KW-1003">Cell membrane</keyword>
<comment type="subcellular location">
    <subcellularLocation>
        <location evidence="1">Cell membrane</location>
    </subcellularLocation>
</comment>
<evidence type="ECO:0000256" key="4">
    <source>
        <dbReference type="ARBA" id="ARBA00022989"/>
    </source>
</evidence>
<evidence type="ECO:0000256" key="5">
    <source>
        <dbReference type="ARBA" id="ARBA00023136"/>
    </source>
</evidence>